<sequence>MTHSDPLNHILMKEGLHRIDRHPGTKTVVLIVQPSAPPLYEGLCGTEGWGHLNDGLDGGPTDLLTASIRESWPYDPASGQVSRLPLTTTQYPLVFRVYSDQGPEGVGTALEQRPDNEEQQAQPSAWFGPWELTTWGQLILDVVANPDLPWKTCSTLSRKRVLGVQGYTTTPPV</sequence>
<name>A0ABV0VXI8_9TELE</name>
<protein>
    <submittedName>
        <fullName evidence="1">Uncharacterized protein</fullName>
    </submittedName>
</protein>
<accession>A0ABV0VXI8</accession>
<keyword evidence="2" id="KW-1185">Reference proteome</keyword>
<dbReference type="EMBL" id="JAHRIM010016865">
    <property type="protein sequence ID" value="MEQ2261971.1"/>
    <property type="molecule type" value="Genomic_DNA"/>
</dbReference>
<evidence type="ECO:0000313" key="1">
    <source>
        <dbReference type="EMBL" id="MEQ2261971.1"/>
    </source>
</evidence>
<comment type="caution">
    <text evidence="1">The sequence shown here is derived from an EMBL/GenBank/DDBJ whole genome shotgun (WGS) entry which is preliminary data.</text>
</comment>
<reference evidence="1 2" key="1">
    <citation type="submission" date="2021-06" db="EMBL/GenBank/DDBJ databases">
        <authorList>
            <person name="Palmer J.M."/>
        </authorList>
    </citation>
    <scope>NUCLEOTIDE SEQUENCE [LARGE SCALE GENOMIC DNA]</scope>
    <source>
        <strain evidence="1 2">XR_2019</strain>
        <tissue evidence="1">Muscle</tissue>
    </source>
</reference>
<proteinExistence type="predicted"/>
<gene>
    <name evidence="1" type="ORF">XENORESO_018984</name>
</gene>
<dbReference type="Proteomes" id="UP001444071">
    <property type="component" value="Unassembled WGS sequence"/>
</dbReference>
<evidence type="ECO:0000313" key="2">
    <source>
        <dbReference type="Proteomes" id="UP001444071"/>
    </source>
</evidence>
<organism evidence="1 2">
    <name type="scientific">Xenotaenia resolanae</name>
    <dbReference type="NCBI Taxonomy" id="208358"/>
    <lineage>
        <taxon>Eukaryota</taxon>
        <taxon>Metazoa</taxon>
        <taxon>Chordata</taxon>
        <taxon>Craniata</taxon>
        <taxon>Vertebrata</taxon>
        <taxon>Euteleostomi</taxon>
        <taxon>Actinopterygii</taxon>
        <taxon>Neopterygii</taxon>
        <taxon>Teleostei</taxon>
        <taxon>Neoteleostei</taxon>
        <taxon>Acanthomorphata</taxon>
        <taxon>Ovalentaria</taxon>
        <taxon>Atherinomorphae</taxon>
        <taxon>Cyprinodontiformes</taxon>
        <taxon>Goodeidae</taxon>
        <taxon>Xenotaenia</taxon>
    </lineage>
</organism>